<proteinExistence type="predicted"/>
<dbReference type="GeneTree" id="ENSGT00940000177481"/>
<evidence type="ECO:0000313" key="2">
    <source>
        <dbReference type="Proteomes" id="UP000265140"/>
    </source>
</evidence>
<dbReference type="AlphaFoldDB" id="A0AAY5KQM0"/>
<evidence type="ECO:0000313" key="1">
    <source>
        <dbReference type="Ensembl" id="ENSELUP00000091164.1"/>
    </source>
</evidence>
<dbReference type="Proteomes" id="UP000265140">
    <property type="component" value="Chromosome 13"/>
</dbReference>
<accession>A0AAY5KQM0</accession>
<organism evidence="1 2">
    <name type="scientific">Esox lucius</name>
    <name type="common">Northern pike</name>
    <dbReference type="NCBI Taxonomy" id="8010"/>
    <lineage>
        <taxon>Eukaryota</taxon>
        <taxon>Metazoa</taxon>
        <taxon>Chordata</taxon>
        <taxon>Craniata</taxon>
        <taxon>Vertebrata</taxon>
        <taxon>Euteleostomi</taxon>
        <taxon>Actinopterygii</taxon>
        <taxon>Neopterygii</taxon>
        <taxon>Teleostei</taxon>
        <taxon>Protacanthopterygii</taxon>
        <taxon>Esociformes</taxon>
        <taxon>Esocidae</taxon>
        <taxon>Esox</taxon>
    </lineage>
</organism>
<reference evidence="1" key="2">
    <citation type="submission" date="2025-08" db="UniProtKB">
        <authorList>
            <consortium name="Ensembl"/>
        </authorList>
    </citation>
    <scope>IDENTIFICATION</scope>
</reference>
<dbReference type="Ensembl" id="ENSELUT00000101188.1">
    <property type="protein sequence ID" value="ENSELUP00000091164.1"/>
    <property type="gene ID" value="ENSELUG00000040087.1"/>
</dbReference>
<reference evidence="1 2" key="1">
    <citation type="submission" date="2020-02" db="EMBL/GenBank/DDBJ databases">
        <title>Esox lucius (northern pike) genome, fEsoLuc1, primary haplotype.</title>
        <authorList>
            <person name="Myers G."/>
            <person name="Karagic N."/>
            <person name="Meyer A."/>
            <person name="Pippel M."/>
            <person name="Reichard M."/>
            <person name="Winkler S."/>
            <person name="Tracey A."/>
            <person name="Sims Y."/>
            <person name="Howe K."/>
            <person name="Rhie A."/>
            <person name="Formenti G."/>
            <person name="Durbin R."/>
            <person name="Fedrigo O."/>
            <person name="Jarvis E.D."/>
        </authorList>
    </citation>
    <scope>NUCLEOTIDE SEQUENCE [LARGE SCALE GENOMIC DNA]</scope>
</reference>
<protein>
    <submittedName>
        <fullName evidence="1">Uncharacterized protein</fullName>
    </submittedName>
</protein>
<sequence>MVHFMGMYPYWQSIHSGYIDEMFDAGTWKVRNIWDGVKLEVGEEESPVVLSSFTHLDPDLPLFEPHNPTTVFLETK</sequence>
<keyword evidence="2" id="KW-1185">Reference proteome</keyword>
<reference evidence="1" key="3">
    <citation type="submission" date="2025-09" db="UniProtKB">
        <authorList>
            <consortium name="Ensembl"/>
        </authorList>
    </citation>
    <scope>IDENTIFICATION</scope>
</reference>
<name>A0AAY5KQM0_ESOLU</name>